<accession>A0AAT9GMZ2</accession>
<dbReference type="Gene3D" id="3.90.780.10">
    <property type="entry name" value="5'-Nucleotidase, C-terminal domain"/>
    <property type="match status" value="1"/>
</dbReference>
<reference evidence="2" key="1">
    <citation type="submission" date="2024-02" db="EMBL/GenBank/DDBJ databases">
        <title>Sediminibacterium planktonica sp. nov. and Sediminibacterium longus sp. nov., isolated from surface lake and river water.</title>
        <authorList>
            <person name="Watanabe K."/>
            <person name="Takemine S."/>
            <person name="Ishii Y."/>
            <person name="Ogata Y."/>
            <person name="Shindo C."/>
            <person name="Suda W."/>
        </authorList>
    </citation>
    <scope>NUCLEOTIDE SEQUENCE</scope>
    <source>
        <strain evidence="2">KACHI17</strain>
    </source>
</reference>
<evidence type="ECO:0000313" key="2">
    <source>
        <dbReference type="EMBL" id="BFG71846.1"/>
    </source>
</evidence>
<dbReference type="EMBL" id="AP029612">
    <property type="protein sequence ID" value="BFG71846.1"/>
    <property type="molecule type" value="Genomic_DNA"/>
</dbReference>
<dbReference type="PANTHER" id="PTHR11575:SF24">
    <property type="entry name" value="5'-NUCLEOTIDASE"/>
    <property type="match status" value="1"/>
</dbReference>
<dbReference type="AlphaFoldDB" id="A0AAT9GMZ2"/>
<sequence length="203" mass="22428">MVMLQPYTMNINATMNQVIGSSADTYTNKRPESEIGNFLVDCYKEMGEKKFGRKIDVAFMNAGGIRSYLAKGNITVGKIFEIMPFDNLLVLQELKGTVLQAYLDVMAADGGWPVSKGTTLQIKNKKATRVMINGKPLDPNVIYTVAHSDYVANGGSDCSMLKSIPQINRGYLMRDAILEYVNMQTTAGKTIQPIIENRVTNAD</sequence>
<dbReference type="PANTHER" id="PTHR11575">
    <property type="entry name" value="5'-NUCLEOTIDASE-RELATED"/>
    <property type="match status" value="1"/>
</dbReference>
<dbReference type="InterPro" id="IPR006179">
    <property type="entry name" value="5_nucleotidase/apyrase"/>
</dbReference>
<evidence type="ECO:0000259" key="1">
    <source>
        <dbReference type="Pfam" id="PF02872"/>
    </source>
</evidence>
<dbReference type="InterPro" id="IPR036907">
    <property type="entry name" value="5'-Nucleotdase_C_sf"/>
</dbReference>
<dbReference type="GO" id="GO:0009166">
    <property type="term" value="P:nucleotide catabolic process"/>
    <property type="evidence" value="ECO:0007669"/>
    <property type="project" value="InterPro"/>
</dbReference>
<dbReference type="GO" id="GO:0016787">
    <property type="term" value="F:hydrolase activity"/>
    <property type="evidence" value="ECO:0007669"/>
    <property type="project" value="InterPro"/>
</dbReference>
<organism evidence="2">
    <name type="scientific">Sediminibacterium sp. KACHI17</name>
    <dbReference type="NCBI Taxonomy" id="1751071"/>
    <lineage>
        <taxon>Bacteria</taxon>
        <taxon>Pseudomonadati</taxon>
        <taxon>Bacteroidota</taxon>
        <taxon>Chitinophagia</taxon>
        <taxon>Chitinophagales</taxon>
        <taxon>Chitinophagaceae</taxon>
        <taxon>Sediminibacterium</taxon>
    </lineage>
</organism>
<dbReference type="InterPro" id="IPR008334">
    <property type="entry name" value="5'-Nucleotdase_C"/>
</dbReference>
<proteinExistence type="predicted"/>
<dbReference type="PRINTS" id="PR01607">
    <property type="entry name" value="APYRASEFAMLY"/>
</dbReference>
<dbReference type="Pfam" id="PF02872">
    <property type="entry name" value="5_nucleotid_C"/>
    <property type="match status" value="1"/>
</dbReference>
<dbReference type="SUPFAM" id="SSF55816">
    <property type="entry name" value="5'-nucleotidase (syn. UDP-sugar hydrolase), C-terminal domain"/>
    <property type="match status" value="1"/>
</dbReference>
<protein>
    <recommendedName>
        <fullName evidence="1">5'-Nucleotidase C-terminal domain-containing protein</fullName>
    </recommendedName>
</protein>
<name>A0AAT9GMZ2_9BACT</name>
<gene>
    <name evidence="2" type="ORF">KACHI17_27270</name>
</gene>
<feature type="domain" description="5'-Nucleotidase C-terminal" evidence="1">
    <location>
        <begin position="20"/>
        <end position="162"/>
    </location>
</feature>